<proteinExistence type="predicted"/>
<gene>
    <name evidence="1" type="ORF">SAMN03084138_02806</name>
</gene>
<dbReference type="GeneID" id="35870629"/>
<dbReference type="Proteomes" id="UP000182692">
    <property type="component" value="Unassembled WGS sequence"/>
</dbReference>
<dbReference type="STRING" id="1121869.SAMN03084138_02806"/>
<dbReference type="RefSeq" id="WP_074927388.1">
    <property type="nucleotide sequence ID" value="NZ_FOWR01000020.1"/>
</dbReference>
<protein>
    <submittedName>
        <fullName evidence="1">Uncharacterized protein</fullName>
    </submittedName>
</protein>
<name>A0A1I5S6Y9_9GAMM</name>
<dbReference type="EMBL" id="FOWR01000020">
    <property type="protein sequence ID" value="SFP66568.1"/>
    <property type="molecule type" value="Genomic_DNA"/>
</dbReference>
<dbReference type="AlphaFoldDB" id="A0A1I5S6Y9"/>
<organism evidence="1 2">
    <name type="scientific">Enterovibrio norvegicus DSM 15893</name>
    <dbReference type="NCBI Taxonomy" id="1121869"/>
    <lineage>
        <taxon>Bacteria</taxon>
        <taxon>Pseudomonadati</taxon>
        <taxon>Pseudomonadota</taxon>
        <taxon>Gammaproteobacteria</taxon>
        <taxon>Vibrionales</taxon>
        <taxon>Vibrionaceae</taxon>
        <taxon>Enterovibrio</taxon>
    </lineage>
</organism>
<sequence length="564" mass="65827">MSIQLEKQRDAARSQREIIRKQRDTARARIALVDNKYYDPDSLYSVFKEDKLEAKISTINTLFKQKDLESVKVVLKACDILGLKHDFLLEKKLSLKSALGELTCEDSFLEFEELKSSEFNSCKISYFKEKLLLLLRNKNYKDAYSIVNVSLKSIPHYALDVPILYLQTQIKSHGKISHSYFDTLKRLDSEARSLFQITNSSLIMREILKINMLLSKDYDDYITDNVEKQFANSVKEDGNAKLNYYHLTNLKKIVKPESNLKSRKSLKIGILFSGQVRGIEKRKFNINSSKDLLIDTFYHVWDKRGVRVPDNLALSHYRRVFSEDFCNQIKNFNLWGDVLYCRYPSIYKQLCSTEKISEDVITSDKIYVNDLICNDKRSIKILDEDKVQLQLLEENKETNWKNQVNQLKMFYGMCSSFNSIEENIDEYDLIIRCRPDLDMNIDLDEILENLNNELVLDVFRWDDCGDRFALGIPSSMKLYNNFYSQLDEYIPSKKVCCPNPKPHASFFYYLFYNGIQLVKSPFITAGEMNSFIIDNESVLGLIHSDLSLRNNDHIDNKIVNFLSS</sequence>
<evidence type="ECO:0000313" key="2">
    <source>
        <dbReference type="Proteomes" id="UP000182692"/>
    </source>
</evidence>
<reference evidence="1 2" key="1">
    <citation type="submission" date="2016-10" db="EMBL/GenBank/DDBJ databases">
        <authorList>
            <person name="de Groot N.N."/>
        </authorList>
    </citation>
    <scope>NUCLEOTIDE SEQUENCE [LARGE SCALE GENOMIC DNA]</scope>
    <source>
        <strain evidence="1 2">DSM 15893</strain>
    </source>
</reference>
<accession>A0A1I5S6Y9</accession>
<evidence type="ECO:0000313" key="1">
    <source>
        <dbReference type="EMBL" id="SFP66568.1"/>
    </source>
</evidence>